<comment type="function">
    <text evidence="9 10">One of the essential components for the initiation of protein synthesis. Protects formylmethionyl-tRNA from spontaneous hydrolysis and promotes its binding to the 30S ribosomal subunits. Also involved in the hydrolysis of GTP during the formation of the 70S ribosomal complex.</text>
</comment>
<protein>
    <recommendedName>
        <fullName evidence="3 9">Translation initiation factor IF-2</fullName>
    </recommendedName>
</protein>
<feature type="compositionally biased region" description="Basic residues" evidence="12">
    <location>
        <begin position="326"/>
        <end position="346"/>
    </location>
</feature>
<organism evidence="14 15">
    <name type="scientific">Lujinxingia sediminis</name>
    <dbReference type="NCBI Taxonomy" id="2480984"/>
    <lineage>
        <taxon>Bacteria</taxon>
        <taxon>Deltaproteobacteria</taxon>
        <taxon>Bradymonadales</taxon>
        <taxon>Lujinxingiaceae</taxon>
        <taxon>Lujinxingia</taxon>
    </lineage>
</organism>
<dbReference type="Pfam" id="PF03144">
    <property type="entry name" value="GTP_EFTU_D2"/>
    <property type="match status" value="1"/>
</dbReference>
<feature type="region of interest" description="G-domain" evidence="9">
    <location>
        <begin position="442"/>
        <end position="590"/>
    </location>
</feature>
<dbReference type="Pfam" id="PF00009">
    <property type="entry name" value="GTP_EFTU"/>
    <property type="match status" value="1"/>
</dbReference>
<keyword evidence="15" id="KW-1185">Reference proteome</keyword>
<evidence type="ECO:0000259" key="13">
    <source>
        <dbReference type="PROSITE" id="PS51722"/>
    </source>
</evidence>
<feature type="compositionally biased region" description="Pro residues" evidence="12">
    <location>
        <begin position="249"/>
        <end position="261"/>
    </location>
</feature>
<dbReference type="InterPro" id="IPR015760">
    <property type="entry name" value="TIF_IF2"/>
</dbReference>
<dbReference type="PROSITE" id="PS51722">
    <property type="entry name" value="G_TR_2"/>
    <property type="match status" value="1"/>
</dbReference>
<evidence type="ECO:0000256" key="4">
    <source>
        <dbReference type="ARBA" id="ARBA00022490"/>
    </source>
</evidence>
<feature type="binding site" evidence="9">
    <location>
        <begin position="494"/>
        <end position="498"/>
    </location>
    <ligand>
        <name>GTP</name>
        <dbReference type="ChEBI" id="CHEBI:37565"/>
    </ligand>
</feature>
<dbReference type="Gene3D" id="1.10.10.2480">
    <property type="match status" value="1"/>
</dbReference>
<feature type="compositionally biased region" description="Acidic residues" evidence="12">
    <location>
        <begin position="132"/>
        <end position="201"/>
    </location>
</feature>
<reference evidence="14 15" key="1">
    <citation type="submission" date="2019-01" db="EMBL/GenBank/DDBJ databases">
        <title>Lujinxingia litoralis gen. nov., sp. nov. and Lujinxingia sediminis gen. nov., sp. nov., new members in the order Bradymonadales, isolated from coastal sediment.</title>
        <authorList>
            <person name="Li C.-M."/>
        </authorList>
    </citation>
    <scope>NUCLEOTIDE SEQUENCE [LARGE SCALE GENOMIC DNA]</scope>
    <source>
        <strain evidence="14 15">SEH01</strain>
    </source>
</reference>
<dbReference type="HAMAP" id="MF_00100_B">
    <property type="entry name" value="IF_2_B"/>
    <property type="match status" value="1"/>
</dbReference>
<evidence type="ECO:0000256" key="11">
    <source>
        <dbReference type="RuleBase" id="RU000645"/>
    </source>
</evidence>
<dbReference type="Gene3D" id="3.40.50.10050">
    <property type="entry name" value="Translation initiation factor IF- 2, domain 3"/>
    <property type="match status" value="1"/>
</dbReference>
<evidence type="ECO:0000256" key="6">
    <source>
        <dbReference type="ARBA" id="ARBA00022741"/>
    </source>
</evidence>
<evidence type="ECO:0000256" key="5">
    <source>
        <dbReference type="ARBA" id="ARBA00022540"/>
    </source>
</evidence>
<comment type="subcellular location">
    <subcellularLocation>
        <location evidence="1 9 11">Cytoplasm</location>
    </subcellularLocation>
</comment>
<feature type="compositionally biased region" description="Basic and acidic residues" evidence="12">
    <location>
        <begin position="276"/>
        <end position="287"/>
    </location>
</feature>
<comment type="caution">
    <text evidence="14">The sequence shown here is derived from an EMBL/GenBank/DDBJ whole genome shotgun (WGS) entry which is preliminary data.</text>
</comment>
<feature type="binding site" evidence="9">
    <location>
        <begin position="448"/>
        <end position="455"/>
    </location>
    <ligand>
        <name>GTP</name>
        <dbReference type="ChEBI" id="CHEBI:37565"/>
    </ligand>
</feature>
<dbReference type="InterPro" id="IPR000178">
    <property type="entry name" value="TF_IF2_bacterial-like"/>
</dbReference>
<feature type="compositionally biased region" description="Basic and acidic residues" evidence="12">
    <location>
        <begin position="75"/>
        <end position="86"/>
    </location>
</feature>
<dbReference type="InterPro" id="IPR005225">
    <property type="entry name" value="Small_GTP-bd"/>
</dbReference>
<evidence type="ECO:0000256" key="8">
    <source>
        <dbReference type="ARBA" id="ARBA00023134"/>
    </source>
</evidence>
<dbReference type="InterPro" id="IPR053905">
    <property type="entry name" value="EF-G-like_DII"/>
</dbReference>
<dbReference type="PANTHER" id="PTHR43381">
    <property type="entry name" value="TRANSLATION INITIATION FACTOR IF-2-RELATED"/>
    <property type="match status" value="1"/>
</dbReference>
<keyword evidence="5 9" id="KW-0396">Initiation factor</keyword>
<gene>
    <name evidence="9" type="primary">infB</name>
    <name evidence="14" type="ORF">EA187_02645</name>
</gene>
<feature type="compositionally biased region" description="Acidic residues" evidence="12">
    <location>
        <begin position="103"/>
        <end position="116"/>
    </location>
</feature>
<dbReference type="InterPro" id="IPR023115">
    <property type="entry name" value="TIF_IF2_dom3"/>
</dbReference>
<evidence type="ECO:0000256" key="3">
    <source>
        <dbReference type="ARBA" id="ARBA00020675"/>
    </source>
</evidence>
<dbReference type="SUPFAM" id="SSF52540">
    <property type="entry name" value="P-loop containing nucleoside triphosphate hydrolases"/>
    <property type="match status" value="1"/>
</dbReference>
<dbReference type="InterPro" id="IPR004161">
    <property type="entry name" value="EFTu-like_2"/>
</dbReference>
<evidence type="ECO:0000256" key="7">
    <source>
        <dbReference type="ARBA" id="ARBA00022917"/>
    </source>
</evidence>
<name>A0ABY0CWS9_9DELT</name>
<dbReference type="CDD" id="cd03702">
    <property type="entry name" value="IF2_mtIF2_II"/>
    <property type="match status" value="1"/>
</dbReference>
<dbReference type="SUPFAM" id="SSF52156">
    <property type="entry name" value="Initiation factor IF2/eIF5b, domain 3"/>
    <property type="match status" value="1"/>
</dbReference>
<dbReference type="InterPro" id="IPR044145">
    <property type="entry name" value="IF2_II"/>
</dbReference>
<dbReference type="Pfam" id="PF04760">
    <property type="entry name" value="IF2_N"/>
    <property type="match status" value="1"/>
</dbReference>
<feature type="domain" description="Tr-type G" evidence="13">
    <location>
        <begin position="439"/>
        <end position="608"/>
    </location>
</feature>
<dbReference type="Pfam" id="PF22042">
    <property type="entry name" value="EF-G_D2"/>
    <property type="match status" value="1"/>
</dbReference>
<feature type="compositionally biased region" description="Basic residues" evidence="12">
    <location>
        <begin position="63"/>
        <end position="74"/>
    </location>
</feature>
<feature type="region of interest" description="Disordered" evidence="12">
    <location>
        <begin position="52"/>
        <end position="352"/>
    </location>
</feature>
<dbReference type="EMBL" id="SADD01000001">
    <property type="protein sequence ID" value="RVU48353.1"/>
    <property type="molecule type" value="Genomic_DNA"/>
</dbReference>
<dbReference type="InterPro" id="IPR006847">
    <property type="entry name" value="IF2_N"/>
</dbReference>
<dbReference type="CDD" id="cd01887">
    <property type="entry name" value="IF2_eIF5B"/>
    <property type="match status" value="1"/>
</dbReference>
<proteinExistence type="inferred from homology"/>
<evidence type="ECO:0000256" key="9">
    <source>
        <dbReference type="HAMAP-Rule" id="MF_00100"/>
    </source>
</evidence>
<dbReference type="GO" id="GO:0003743">
    <property type="term" value="F:translation initiation factor activity"/>
    <property type="evidence" value="ECO:0007669"/>
    <property type="project" value="UniProtKB-KW"/>
</dbReference>
<accession>A0ABY0CWS9</accession>
<dbReference type="PROSITE" id="PS01176">
    <property type="entry name" value="IF2"/>
    <property type="match status" value="1"/>
</dbReference>
<feature type="binding site" evidence="9">
    <location>
        <begin position="548"/>
        <end position="551"/>
    </location>
    <ligand>
        <name>GTP</name>
        <dbReference type="ChEBI" id="CHEBI:37565"/>
    </ligand>
</feature>
<dbReference type="Pfam" id="PF11987">
    <property type="entry name" value="IF-2"/>
    <property type="match status" value="1"/>
</dbReference>
<dbReference type="InterPro" id="IPR027417">
    <property type="entry name" value="P-loop_NTPase"/>
</dbReference>
<dbReference type="InterPro" id="IPR009000">
    <property type="entry name" value="Transl_B-barrel_sf"/>
</dbReference>
<dbReference type="Proteomes" id="UP000282926">
    <property type="component" value="Unassembled WGS sequence"/>
</dbReference>
<dbReference type="SUPFAM" id="SSF50447">
    <property type="entry name" value="Translation proteins"/>
    <property type="match status" value="2"/>
</dbReference>
<dbReference type="InterPro" id="IPR000795">
    <property type="entry name" value="T_Tr_GTP-bd_dom"/>
</dbReference>
<sequence>MPKQQRVYELAQELEINKQELVSKINELDLGFSVNNYMTVLNPPEIDSIKAALGGTKTEAPKKKATKSSKKKSSKKAEAPVEDKVEAAPAAPVVRRRRKTATEEDEATEESTETEVEVVRPTVRRRRKVETADEVEESAEEPAIEAEQPEEVEEAEAVEEPAAEEPVAEEPVAEEVAVEEAAEEEAEVSQEVSEPVEEVEEAAAAAPAEEEPAKEAPAPEEKAAEEPAEEAKSEAGEKVAETVETPAAPVAPPIRRPPPRSPKGGAKVLGRISESVLKDRLAAENKDFTPGPSRRPSAGGGTRSSSSRRRGRTKRVVEGSDLYGPKSRRSRRGGSRGRSRGRAKKTQKTEITQAAEHKRVIRIEDVISVGDLAHSMGIKAAQVAMKLIESGMMATVNTTLDFETAALIADEFDYTVENVAFDIANFYDTTPDEEESMERRAPVVTVMGHVDHGKTSLLDAVRASSVTSGEAGGITQHIGAYMVETSAGMVTFLDTPGHEAFTALRARGAKATDIVVLVVAADDGVMPQTVEAINHARAAEVPIIVAINKIDKPGANPDRVKTALTEYNLIPEEWGGSTLFVEVSALEKLNIDGLLEAISLQAELQELKARADRDAQGIVIEAELDIGRGPVATVLVQRGTLNRGDILVSGRYYGRVRTMHNDRAQTIDKAGPSQPVEITGLSGIPEAGEPFFVVTEERDAKRITENVADQRRKEVMASRAKESAGSLEDLSAMIARGEMKTLKIILKGDVQGSVEAIKEAFGKLGNDEVRTKIIHTGVGGITENDVNLAASSDAGAVIVGFNVRPDNRAAEVAEKYGVQILTHSIIYDAIEQVRGILEGLLSPIVQEKVLGHAEVRETFSAPKIGTIAGVYVTDGIVRRNAKARLLRGERVIYESTVGSLRRFKDDAKEVKTGFECGLSIENYNDIKVGDVVEVFELEEVKATFD</sequence>
<evidence type="ECO:0000256" key="2">
    <source>
        <dbReference type="ARBA" id="ARBA00007733"/>
    </source>
</evidence>
<dbReference type="Gene3D" id="2.40.30.10">
    <property type="entry name" value="Translation factors"/>
    <property type="match status" value="2"/>
</dbReference>
<dbReference type="PANTHER" id="PTHR43381:SF5">
    <property type="entry name" value="TR-TYPE G DOMAIN-CONTAINING PROTEIN"/>
    <property type="match status" value="1"/>
</dbReference>
<evidence type="ECO:0000256" key="10">
    <source>
        <dbReference type="RuleBase" id="RU000644"/>
    </source>
</evidence>
<dbReference type="NCBIfam" id="TIGR00487">
    <property type="entry name" value="IF-2"/>
    <property type="match status" value="1"/>
</dbReference>
<dbReference type="NCBIfam" id="TIGR00231">
    <property type="entry name" value="small_GTP"/>
    <property type="match status" value="1"/>
</dbReference>
<evidence type="ECO:0000313" key="15">
    <source>
        <dbReference type="Proteomes" id="UP000282926"/>
    </source>
</evidence>
<dbReference type="Gene3D" id="3.40.50.300">
    <property type="entry name" value="P-loop containing nucleotide triphosphate hydrolases"/>
    <property type="match status" value="1"/>
</dbReference>
<keyword evidence="7 9" id="KW-0648">Protein biosynthesis</keyword>
<evidence type="ECO:0000256" key="12">
    <source>
        <dbReference type="SAM" id="MobiDB-lite"/>
    </source>
</evidence>
<evidence type="ECO:0000256" key="1">
    <source>
        <dbReference type="ARBA" id="ARBA00004496"/>
    </source>
</evidence>
<dbReference type="InterPro" id="IPR036925">
    <property type="entry name" value="TIF_IF2_dom3_sf"/>
</dbReference>
<comment type="similarity">
    <text evidence="2 9 10">Belongs to the TRAFAC class translation factor GTPase superfamily. Classic translation factor GTPase family. IF-2 subfamily.</text>
</comment>
<keyword evidence="8 9" id="KW-0342">GTP-binding</keyword>
<evidence type="ECO:0000313" key="14">
    <source>
        <dbReference type="EMBL" id="RVU48353.1"/>
    </source>
</evidence>
<feature type="compositionally biased region" description="Basic and acidic residues" evidence="12">
    <location>
        <begin position="211"/>
        <end position="241"/>
    </location>
</feature>
<dbReference type="CDD" id="cd03692">
    <property type="entry name" value="mtIF2_IVc"/>
    <property type="match status" value="1"/>
</dbReference>
<keyword evidence="6 9" id="KW-0547">Nucleotide-binding</keyword>
<keyword evidence="4 9" id="KW-0963">Cytoplasm</keyword>